<name>A0A2G4YNV7_9PROT</name>
<evidence type="ECO:0000313" key="3">
    <source>
        <dbReference type="Proteomes" id="UP000229730"/>
    </source>
</evidence>
<gene>
    <name evidence="2" type="ORF">CRD36_14285</name>
</gene>
<protein>
    <submittedName>
        <fullName evidence="2">Uncharacterized protein</fullName>
    </submittedName>
</protein>
<reference evidence="2 3" key="1">
    <citation type="submission" date="2017-10" db="EMBL/GenBank/DDBJ databases">
        <title>Frigbacter circumglobatus gen. nov. sp. nov., isolated from sediment cultured in situ.</title>
        <authorList>
            <person name="Zhao Z."/>
        </authorList>
    </citation>
    <scope>NUCLEOTIDE SEQUENCE [LARGE SCALE GENOMIC DNA]</scope>
    <source>
        <strain evidence="2 3">ZYL</strain>
    </source>
</reference>
<accession>A0A2G4YNV7</accession>
<dbReference type="OrthoDB" id="7596780at2"/>
<dbReference type="InParanoid" id="A0A2G4YNV7"/>
<dbReference type="AlphaFoldDB" id="A0A2G4YNV7"/>
<dbReference type="Proteomes" id="UP000229730">
    <property type="component" value="Unassembled WGS sequence"/>
</dbReference>
<organism evidence="2 3">
    <name type="scientific">Paremcibacter congregatus</name>
    <dbReference type="NCBI Taxonomy" id="2043170"/>
    <lineage>
        <taxon>Bacteria</taxon>
        <taxon>Pseudomonadati</taxon>
        <taxon>Pseudomonadota</taxon>
        <taxon>Alphaproteobacteria</taxon>
        <taxon>Emcibacterales</taxon>
        <taxon>Emcibacteraceae</taxon>
        <taxon>Paremcibacter</taxon>
    </lineage>
</organism>
<feature type="region of interest" description="Disordered" evidence="1">
    <location>
        <begin position="54"/>
        <end position="75"/>
    </location>
</feature>
<dbReference type="RefSeq" id="WP_099474434.1">
    <property type="nucleotide sequence ID" value="NZ_CP041025.1"/>
</dbReference>
<sequence length="158" mass="17227">MRHLIIGLIFSLSTGASVAKADTIQDILTCRSITAIDARLACFDAVADKIKTPPAVNASPDNARKEAKSSGQKIPQTFGLKEKEGEHITQTVTGIKFGPAKQFMITTESGQVWLQSDTQKVKLPRKLPFTVTIERGAMGSYFLNASGQSTQYKARRLK</sequence>
<comment type="caution">
    <text evidence="2">The sequence shown here is derived from an EMBL/GenBank/DDBJ whole genome shotgun (WGS) entry which is preliminary data.</text>
</comment>
<dbReference type="EMBL" id="PDEM01000029">
    <property type="protein sequence ID" value="PHZ83975.1"/>
    <property type="molecule type" value="Genomic_DNA"/>
</dbReference>
<proteinExistence type="predicted"/>
<keyword evidence="3" id="KW-1185">Reference proteome</keyword>
<evidence type="ECO:0000256" key="1">
    <source>
        <dbReference type="SAM" id="MobiDB-lite"/>
    </source>
</evidence>
<evidence type="ECO:0000313" key="2">
    <source>
        <dbReference type="EMBL" id="PHZ83975.1"/>
    </source>
</evidence>